<dbReference type="AlphaFoldDB" id="A0A918RT98"/>
<organism evidence="1 2">
    <name type="scientific">Devosia pacifica</name>
    <dbReference type="NCBI Taxonomy" id="1335967"/>
    <lineage>
        <taxon>Bacteria</taxon>
        <taxon>Pseudomonadati</taxon>
        <taxon>Pseudomonadota</taxon>
        <taxon>Alphaproteobacteria</taxon>
        <taxon>Hyphomicrobiales</taxon>
        <taxon>Devosiaceae</taxon>
        <taxon>Devosia</taxon>
    </lineage>
</organism>
<proteinExistence type="predicted"/>
<comment type="caution">
    <text evidence="1">The sequence shown here is derived from an EMBL/GenBank/DDBJ whole genome shotgun (WGS) entry which is preliminary data.</text>
</comment>
<evidence type="ECO:0000313" key="2">
    <source>
        <dbReference type="Proteomes" id="UP000646579"/>
    </source>
</evidence>
<dbReference type="RefSeq" id="WP_189422358.1">
    <property type="nucleotide sequence ID" value="NZ_BMZE01000001.1"/>
</dbReference>
<dbReference type="Proteomes" id="UP000646579">
    <property type="component" value="Unassembled WGS sequence"/>
</dbReference>
<reference evidence="1" key="1">
    <citation type="journal article" date="2014" name="Int. J. Syst. Evol. Microbiol.">
        <title>Complete genome sequence of Corynebacterium casei LMG S-19264T (=DSM 44701T), isolated from a smear-ripened cheese.</title>
        <authorList>
            <consortium name="US DOE Joint Genome Institute (JGI-PGF)"/>
            <person name="Walter F."/>
            <person name="Albersmeier A."/>
            <person name="Kalinowski J."/>
            <person name="Ruckert C."/>
        </authorList>
    </citation>
    <scope>NUCLEOTIDE SEQUENCE</scope>
    <source>
        <strain evidence="1">KCTC 32437</strain>
    </source>
</reference>
<dbReference type="EMBL" id="BMZE01000001">
    <property type="protein sequence ID" value="GHA10393.1"/>
    <property type="molecule type" value="Genomic_DNA"/>
</dbReference>
<sequence>MAGMLVLIAATVPSMAQGPRAFGLQFGWDDDRRTVEPRGPERALCLTDHQIREAISQRGYTNISLNAPSGDVIQVRAQLSGQLFLLQYNRCTDTIEGEQRLGQR</sequence>
<protein>
    <submittedName>
        <fullName evidence="1">Uncharacterized protein</fullName>
    </submittedName>
</protein>
<gene>
    <name evidence="1" type="ORF">GCM10007989_00670</name>
</gene>
<keyword evidence="2" id="KW-1185">Reference proteome</keyword>
<accession>A0A918RT98</accession>
<name>A0A918RT98_9HYPH</name>
<reference evidence="1" key="2">
    <citation type="submission" date="2020-09" db="EMBL/GenBank/DDBJ databases">
        <authorList>
            <person name="Sun Q."/>
            <person name="Kim S."/>
        </authorList>
    </citation>
    <scope>NUCLEOTIDE SEQUENCE</scope>
    <source>
        <strain evidence="1">KCTC 32437</strain>
    </source>
</reference>
<evidence type="ECO:0000313" key="1">
    <source>
        <dbReference type="EMBL" id="GHA10393.1"/>
    </source>
</evidence>